<feature type="transmembrane region" description="Helical" evidence="1">
    <location>
        <begin position="81"/>
        <end position="99"/>
    </location>
</feature>
<evidence type="ECO:0000313" key="2">
    <source>
        <dbReference type="EMBL" id="SEF79097.1"/>
    </source>
</evidence>
<dbReference type="OrthoDB" id="1271629at2"/>
<dbReference type="Proteomes" id="UP000236738">
    <property type="component" value="Unassembled WGS sequence"/>
</dbReference>
<feature type="transmembrane region" description="Helical" evidence="1">
    <location>
        <begin position="5"/>
        <end position="22"/>
    </location>
</feature>
<sequence length="110" mass="12481">MQRALIYFFAGTIVSFLLYYLFVDTQKLLLNTYYSVAFGSAWGLAYYLDNPKFSLPLKLGVSLLGMAILVTIGFFLFTPQLAVASILKFSMIFVAYYLIASFRPSKSLRE</sequence>
<keyword evidence="3" id="KW-1185">Reference proteome</keyword>
<accession>A0A1H5UY11</accession>
<evidence type="ECO:0000256" key="1">
    <source>
        <dbReference type="SAM" id="Phobius"/>
    </source>
</evidence>
<evidence type="ECO:0000313" key="3">
    <source>
        <dbReference type="Proteomes" id="UP000236738"/>
    </source>
</evidence>
<name>A0A1H5UY11_9FLAO</name>
<feature type="transmembrane region" description="Helical" evidence="1">
    <location>
        <begin position="28"/>
        <end position="48"/>
    </location>
</feature>
<reference evidence="3" key="1">
    <citation type="submission" date="2016-10" db="EMBL/GenBank/DDBJ databases">
        <authorList>
            <person name="Varghese N."/>
            <person name="Submissions S."/>
        </authorList>
    </citation>
    <scope>NUCLEOTIDE SEQUENCE [LARGE SCALE GENOMIC DNA]</scope>
    <source>
        <strain evidence="3">DSM 21580</strain>
    </source>
</reference>
<dbReference type="RefSeq" id="WP_103912910.1">
    <property type="nucleotide sequence ID" value="NZ_FNUS01000001.1"/>
</dbReference>
<dbReference type="AlphaFoldDB" id="A0A1H5UY11"/>
<keyword evidence="1" id="KW-0472">Membrane</keyword>
<proteinExistence type="predicted"/>
<keyword evidence="1" id="KW-1133">Transmembrane helix</keyword>
<dbReference type="EMBL" id="FNUS01000001">
    <property type="protein sequence ID" value="SEF79097.1"/>
    <property type="molecule type" value="Genomic_DNA"/>
</dbReference>
<gene>
    <name evidence="2" type="ORF">SAMN05421847_0941</name>
</gene>
<protein>
    <submittedName>
        <fullName evidence="2">Uncharacterized protein</fullName>
    </submittedName>
</protein>
<organism evidence="2 3">
    <name type="scientific">Halpernia humi</name>
    <dbReference type="NCBI Taxonomy" id="493375"/>
    <lineage>
        <taxon>Bacteria</taxon>
        <taxon>Pseudomonadati</taxon>
        <taxon>Bacteroidota</taxon>
        <taxon>Flavobacteriia</taxon>
        <taxon>Flavobacteriales</taxon>
        <taxon>Weeksellaceae</taxon>
        <taxon>Chryseobacterium group</taxon>
        <taxon>Halpernia</taxon>
    </lineage>
</organism>
<keyword evidence="1" id="KW-0812">Transmembrane</keyword>
<feature type="transmembrane region" description="Helical" evidence="1">
    <location>
        <begin position="55"/>
        <end position="75"/>
    </location>
</feature>